<gene>
    <name evidence="3" type="ORF">C8Q71DRAFT_910097</name>
</gene>
<dbReference type="PROSITE" id="PS51391">
    <property type="entry name" value="CID"/>
    <property type="match status" value="1"/>
</dbReference>
<evidence type="ECO:0000256" key="1">
    <source>
        <dbReference type="SAM" id="MobiDB-lite"/>
    </source>
</evidence>
<feature type="compositionally biased region" description="Gly residues" evidence="1">
    <location>
        <begin position="633"/>
        <end position="642"/>
    </location>
</feature>
<comment type="caution">
    <text evidence="3">The sequence shown here is derived from an EMBL/GenBank/DDBJ whole genome shotgun (WGS) entry which is preliminary data.</text>
</comment>
<protein>
    <recommendedName>
        <fullName evidence="2">CID domain-containing protein</fullName>
    </recommendedName>
</protein>
<dbReference type="GeneID" id="72009803"/>
<feature type="compositionally biased region" description="Pro residues" evidence="1">
    <location>
        <begin position="383"/>
        <end position="393"/>
    </location>
</feature>
<feature type="compositionally biased region" description="Pro residues" evidence="1">
    <location>
        <begin position="273"/>
        <end position="287"/>
    </location>
</feature>
<dbReference type="RefSeq" id="XP_047775511.1">
    <property type="nucleotide sequence ID" value="XM_047929071.1"/>
</dbReference>
<sequence>MASLESFESTLKDVVNAKRLSASKMANLTEIALKYMKNDTQLVSVLFRTHKTLSLAAKVNSLYVFDALSRAARNQVNKHRLIPPSDPTQGNCATFIVKVEGILDSLFQDLVSTRNETLKEKSKKVLDIWVKNNTFPSAALERLSQYLESPAKEPEGITASRPADPRSPPAPPTSTTPPQPPPVADTGAVTNLINLLAKATNATSVPTSSQTPTNTATPAYAFTAAPTLATDPLALIQQLAQAAGLTNGVPAQPVPLPVSLVPSSSSATSAVPVLPPDRGPPQPPPYPNDHYGSGRRESPHDTYAGPDRGRDRDDYYDERRDHRGDYRGGPRGDFRGRGRGRRVNRDRYSDRNRDRDGGPQWRGRPSRSRSPPGRNGGRRDKPPYSPPRRPPPSRFADQSAARAPGAGKDEFGRDIRPPSPDNTPSGSVRHSSADTHSPPAHRPMTGAPVDRHRAGSDAHSPRHDGPSFPPPPRAPPPAPAQGGLDTFDSTTFDPTSPASWTALGNAWNVTHGYLPAQEELMAYVLSGFSAFPTTDQFVEGSGSQWAGQGNTYGGDNVYPDAGSWQGNGGMNEAAAGVQGSDSSYGNGRNEAYRDEQAHGQGMPHRDNTFGIAGPQAAQSSLSMPGRGDSVEQEGGGDAGSAGGRMQKVGDRWVFVRTAPA</sequence>
<accession>A0ABQ8K667</accession>
<feature type="compositionally biased region" description="Low complexity" evidence="1">
    <location>
        <begin position="485"/>
        <end position="496"/>
    </location>
</feature>
<keyword evidence="4" id="KW-1185">Reference proteome</keyword>
<feature type="compositionally biased region" description="Basic and acidic residues" evidence="1">
    <location>
        <begin position="449"/>
        <end position="465"/>
    </location>
</feature>
<dbReference type="InterPro" id="IPR006569">
    <property type="entry name" value="CID_dom"/>
</dbReference>
<dbReference type="SMART" id="SM00582">
    <property type="entry name" value="RPR"/>
    <property type="match status" value="1"/>
</dbReference>
<reference evidence="3 4" key="1">
    <citation type="journal article" date="2021" name="Environ. Microbiol.">
        <title>Gene family expansions and transcriptome signatures uncover fungal adaptations to wood decay.</title>
        <authorList>
            <person name="Hage H."/>
            <person name="Miyauchi S."/>
            <person name="Viragh M."/>
            <person name="Drula E."/>
            <person name="Min B."/>
            <person name="Chaduli D."/>
            <person name="Navarro D."/>
            <person name="Favel A."/>
            <person name="Norest M."/>
            <person name="Lesage-Meessen L."/>
            <person name="Balint B."/>
            <person name="Merenyi Z."/>
            <person name="de Eugenio L."/>
            <person name="Morin E."/>
            <person name="Martinez A.T."/>
            <person name="Baldrian P."/>
            <person name="Stursova M."/>
            <person name="Martinez M.J."/>
            <person name="Novotny C."/>
            <person name="Magnuson J.K."/>
            <person name="Spatafora J.W."/>
            <person name="Maurice S."/>
            <person name="Pangilinan J."/>
            <person name="Andreopoulos W."/>
            <person name="LaButti K."/>
            <person name="Hundley H."/>
            <person name="Na H."/>
            <person name="Kuo A."/>
            <person name="Barry K."/>
            <person name="Lipzen A."/>
            <person name="Henrissat B."/>
            <person name="Riley R."/>
            <person name="Ahrendt S."/>
            <person name="Nagy L.G."/>
            <person name="Grigoriev I.V."/>
            <person name="Martin F."/>
            <person name="Rosso M.N."/>
        </authorList>
    </citation>
    <scope>NUCLEOTIDE SEQUENCE [LARGE SCALE GENOMIC DNA]</scope>
    <source>
        <strain evidence="3 4">CIRM-BRFM 1785</strain>
    </source>
</reference>
<organism evidence="3 4">
    <name type="scientific">Rhodofomes roseus</name>
    <dbReference type="NCBI Taxonomy" id="34475"/>
    <lineage>
        <taxon>Eukaryota</taxon>
        <taxon>Fungi</taxon>
        <taxon>Dikarya</taxon>
        <taxon>Basidiomycota</taxon>
        <taxon>Agaricomycotina</taxon>
        <taxon>Agaricomycetes</taxon>
        <taxon>Polyporales</taxon>
        <taxon>Rhodofomes</taxon>
    </lineage>
</organism>
<feature type="compositionally biased region" description="Basic and acidic residues" evidence="1">
    <location>
        <begin position="407"/>
        <end position="416"/>
    </location>
</feature>
<feature type="region of interest" description="Disordered" evidence="1">
    <location>
        <begin position="149"/>
        <end position="186"/>
    </location>
</feature>
<feature type="compositionally biased region" description="Pro residues" evidence="1">
    <location>
        <begin position="165"/>
        <end position="183"/>
    </location>
</feature>
<feature type="compositionally biased region" description="Basic and acidic residues" evidence="1">
    <location>
        <begin position="343"/>
        <end position="357"/>
    </location>
</feature>
<dbReference type="SUPFAM" id="SSF48464">
    <property type="entry name" value="ENTH/VHS domain"/>
    <property type="match status" value="1"/>
</dbReference>
<dbReference type="EMBL" id="JADCUA010000021">
    <property type="protein sequence ID" value="KAH9832593.1"/>
    <property type="molecule type" value="Genomic_DNA"/>
</dbReference>
<proteinExistence type="predicted"/>
<evidence type="ECO:0000313" key="4">
    <source>
        <dbReference type="Proteomes" id="UP000814176"/>
    </source>
</evidence>
<feature type="compositionally biased region" description="Low complexity" evidence="1">
    <location>
        <begin position="358"/>
        <end position="373"/>
    </location>
</feature>
<evidence type="ECO:0000313" key="3">
    <source>
        <dbReference type="EMBL" id="KAH9832593.1"/>
    </source>
</evidence>
<feature type="compositionally biased region" description="Pro residues" evidence="1">
    <location>
        <begin position="467"/>
        <end position="479"/>
    </location>
</feature>
<feature type="compositionally biased region" description="Basic and acidic residues" evidence="1">
    <location>
        <begin position="307"/>
        <end position="336"/>
    </location>
</feature>
<dbReference type="Proteomes" id="UP000814176">
    <property type="component" value="Unassembled WGS sequence"/>
</dbReference>
<feature type="region of interest" description="Disordered" evidence="1">
    <location>
        <begin position="610"/>
        <end position="647"/>
    </location>
</feature>
<dbReference type="Pfam" id="PF04818">
    <property type="entry name" value="CID"/>
    <property type="match status" value="1"/>
</dbReference>
<evidence type="ECO:0000259" key="2">
    <source>
        <dbReference type="PROSITE" id="PS51391"/>
    </source>
</evidence>
<feature type="domain" description="CID" evidence="2">
    <location>
        <begin position="1"/>
        <end position="151"/>
    </location>
</feature>
<feature type="region of interest" description="Disordered" evidence="1">
    <location>
        <begin position="261"/>
        <end position="496"/>
    </location>
</feature>
<feature type="compositionally biased region" description="Low complexity" evidence="1">
    <location>
        <begin position="261"/>
        <end position="272"/>
    </location>
</feature>
<name>A0ABQ8K667_9APHY</name>
<dbReference type="Gene3D" id="1.25.40.90">
    <property type="match status" value="1"/>
</dbReference>
<dbReference type="InterPro" id="IPR008942">
    <property type="entry name" value="ENTH_VHS"/>
</dbReference>